<dbReference type="PANTHER" id="PTHR43047">
    <property type="entry name" value="TWO-COMPONENT HISTIDINE PROTEIN KINASE"/>
    <property type="match status" value="1"/>
</dbReference>
<dbReference type="Gene3D" id="3.30.565.10">
    <property type="entry name" value="Histidine kinase-like ATPase, C-terminal domain"/>
    <property type="match status" value="1"/>
</dbReference>
<dbReference type="SMART" id="SM00388">
    <property type="entry name" value="HisKA"/>
    <property type="match status" value="1"/>
</dbReference>
<dbReference type="CDD" id="cd00075">
    <property type="entry name" value="HATPase"/>
    <property type="match status" value="1"/>
</dbReference>
<dbReference type="InterPro" id="IPR036890">
    <property type="entry name" value="HATPase_C_sf"/>
</dbReference>
<dbReference type="SUPFAM" id="SSF47384">
    <property type="entry name" value="Homodimeric domain of signal transducing histidine kinase"/>
    <property type="match status" value="1"/>
</dbReference>
<evidence type="ECO:0000256" key="7">
    <source>
        <dbReference type="SAM" id="Coils"/>
    </source>
</evidence>
<feature type="coiled-coil region" evidence="7">
    <location>
        <begin position="232"/>
        <end position="259"/>
    </location>
</feature>
<keyword evidence="5" id="KW-0418">Kinase</keyword>
<evidence type="ECO:0000256" key="8">
    <source>
        <dbReference type="SAM" id="Phobius"/>
    </source>
</evidence>
<dbReference type="SMART" id="SM00387">
    <property type="entry name" value="HATPase_c"/>
    <property type="match status" value="1"/>
</dbReference>
<keyword evidence="3 6" id="KW-0597">Phosphoprotein</keyword>
<dbReference type="InterPro" id="IPR036097">
    <property type="entry name" value="HisK_dim/P_sf"/>
</dbReference>
<dbReference type="Pfam" id="PF00512">
    <property type="entry name" value="HisKA"/>
    <property type="match status" value="1"/>
</dbReference>
<dbReference type="RefSeq" id="WP_347307057.1">
    <property type="nucleotide sequence ID" value="NZ_JBAJEX010000001.1"/>
</dbReference>
<dbReference type="SMART" id="SM00448">
    <property type="entry name" value="REC"/>
    <property type="match status" value="1"/>
</dbReference>
<feature type="transmembrane region" description="Helical" evidence="8">
    <location>
        <begin position="108"/>
        <end position="126"/>
    </location>
</feature>
<dbReference type="InterPro" id="IPR005467">
    <property type="entry name" value="His_kinase_dom"/>
</dbReference>
<evidence type="ECO:0000313" key="11">
    <source>
        <dbReference type="EMBL" id="MEO1766221.1"/>
    </source>
</evidence>
<gene>
    <name evidence="11" type="ORF">V6E02_03195</name>
</gene>
<feature type="transmembrane region" description="Helical" evidence="8">
    <location>
        <begin position="75"/>
        <end position="96"/>
    </location>
</feature>
<dbReference type="Pfam" id="PF02518">
    <property type="entry name" value="HATPase_c"/>
    <property type="match status" value="1"/>
</dbReference>
<keyword evidence="7" id="KW-0175">Coiled coil</keyword>
<dbReference type="EC" id="2.7.13.3" evidence="2"/>
<feature type="domain" description="Histidine kinase" evidence="9">
    <location>
        <begin position="266"/>
        <end position="479"/>
    </location>
</feature>
<dbReference type="SUPFAM" id="SSF55874">
    <property type="entry name" value="ATPase domain of HSP90 chaperone/DNA topoisomerase II/histidine kinase"/>
    <property type="match status" value="1"/>
</dbReference>
<keyword evidence="11" id="KW-0067">ATP-binding</keyword>
<evidence type="ECO:0000256" key="3">
    <source>
        <dbReference type="ARBA" id="ARBA00022553"/>
    </source>
</evidence>
<dbReference type="InterPro" id="IPR011006">
    <property type="entry name" value="CheY-like_superfamily"/>
</dbReference>
<organism evidence="11 12">
    <name type="scientific">Thiobacter aerophilum</name>
    <dbReference type="NCBI Taxonomy" id="3121275"/>
    <lineage>
        <taxon>Bacteria</taxon>
        <taxon>Pseudomonadati</taxon>
        <taxon>Pseudomonadota</taxon>
        <taxon>Betaproteobacteria</taxon>
        <taxon>Burkholderiales</taxon>
        <taxon>Thiobacteraceae</taxon>
        <taxon>Thiobacter</taxon>
    </lineage>
</organism>
<evidence type="ECO:0000256" key="1">
    <source>
        <dbReference type="ARBA" id="ARBA00000085"/>
    </source>
</evidence>
<dbReference type="PANTHER" id="PTHR43047:SF9">
    <property type="entry name" value="HISTIDINE KINASE"/>
    <property type="match status" value="1"/>
</dbReference>
<protein>
    <recommendedName>
        <fullName evidence="2">histidine kinase</fullName>
        <ecNumber evidence="2">2.7.13.3</ecNumber>
    </recommendedName>
</protein>
<sequence length="639" mass="69905">MALASHSTSSSPTASEAVRLAPLTAEFRDPEMERYYRQKAYPGLRTDFRMAVAVGAFFYLAFAIPDYAALGDSPAFWRLFYLRATITALAIGLMQWVEHHPAWVTNGWAASFIELIAIAGNFVIIITRPGDLAAHASAMIVILVAVYVFLPNRFLLAFGVALVGTVSFLVYLFGWAQADKTTLISLLGVLLLINSFGTLAAYRFSHLRRREFAALEAQRVSNEALLSEIARREALETALTVEKNAAERARDQAEAASRAKSRFLAAASHDLRQPMHALSLFAATLVERLRYPEVRHIADQMQASIIALTSLFDSLLDISKLDAGAIKACVVSFRLKDLFDNVRRDFTGKAYHKGIRFQVVDTALVVRSDPLLLERIVRNLAANAVNYTEQGGVVIGARRRGKLVRIEVWDSGPGIPEEEQQRVFEEFYQIANPERDRSKGLGLGLAIVKRLAELLHHPIDVRSRPGRGACFAVTVPRGVLRQNARTEEAAPAPEFLRASAERLVVLIEDERIIREATQTLLSDWGCKVIASASADEAVAQLLQADRLPDLVIADYRLAGGRTGIDAIDAVQEAVGAAVPAVLITGDTAADHLKRAREHGYPVLHKPVPPAKLRALVASIPPRAPLKPAGAPVPTESASD</sequence>
<reference evidence="11 12" key="1">
    <citation type="submission" date="2024-02" db="EMBL/GenBank/DDBJ databases">
        <title>New thermophilic sulfur-oxidizing bacteria from a hot springs of the Uzon caldera (Kamchatka, Russia).</title>
        <authorList>
            <person name="Dukat A.M."/>
            <person name="Elcheninov A.G."/>
            <person name="Frolov E.N."/>
        </authorList>
    </citation>
    <scope>NUCLEOTIDE SEQUENCE [LARGE SCALE GENOMIC DNA]</scope>
    <source>
        <strain evidence="11 12">AK1</strain>
    </source>
</reference>
<keyword evidence="8" id="KW-0812">Transmembrane</keyword>
<dbReference type="EMBL" id="JBAJEX010000001">
    <property type="protein sequence ID" value="MEO1766221.1"/>
    <property type="molecule type" value="Genomic_DNA"/>
</dbReference>
<dbReference type="PRINTS" id="PR00344">
    <property type="entry name" value="BCTRLSENSOR"/>
</dbReference>
<name>A0ABV0EC62_9BURK</name>
<feature type="transmembrane region" description="Helical" evidence="8">
    <location>
        <begin position="182"/>
        <end position="202"/>
    </location>
</feature>
<evidence type="ECO:0000256" key="2">
    <source>
        <dbReference type="ARBA" id="ARBA00012438"/>
    </source>
</evidence>
<feature type="transmembrane region" description="Helical" evidence="8">
    <location>
        <begin position="48"/>
        <end position="69"/>
    </location>
</feature>
<feature type="transmembrane region" description="Helical" evidence="8">
    <location>
        <begin position="132"/>
        <end position="150"/>
    </location>
</feature>
<comment type="caution">
    <text evidence="11">The sequence shown here is derived from an EMBL/GenBank/DDBJ whole genome shotgun (WGS) entry which is preliminary data.</text>
</comment>
<keyword evidence="8" id="KW-0472">Membrane</keyword>
<dbReference type="InterPro" id="IPR001789">
    <property type="entry name" value="Sig_transdc_resp-reg_receiver"/>
</dbReference>
<dbReference type="InterPro" id="IPR004358">
    <property type="entry name" value="Sig_transdc_His_kin-like_C"/>
</dbReference>
<dbReference type="Pfam" id="PF00072">
    <property type="entry name" value="Response_reg"/>
    <property type="match status" value="1"/>
</dbReference>
<evidence type="ECO:0000259" key="10">
    <source>
        <dbReference type="PROSITE" id="PS50110"/>
    </source>
</evidence>
<dbReference type="InterPro" id="IPR003594">
    <property type="entry name" value="HATPase_dom"/>
</dbReference>
<evidence type="ECO:0000256" key="4">
    <source>
        <dbReference type="ARBA" id="ARBA00022679"/>
    </source>
</evidence>
<evidence type="ECO:0000259" key="9">
    <source>
        <dbReference type="PROSITE" id="PS50109"/>
    </source>
</evidence>
<dbReference type="SUPFAM" id="SSF52172">
    <property type="entry name" value="CheY-like"/>
    <property type="match status" value="1"/>
</dbReference>
<keyword evidence="12" id="KW-1185">Reference proteome</keyword>
<feature type="domain" description="Response regulatory" evidence="10">
    <location>
        <begin position="503"/>
        <end position="620"/>
    </location>
</feature>
<feature type="modified residue" description="4-aspartylphosphate" evidence="6">
    <location>
        <position position="554"/>
    </location>
</feature>
<dbReference type="InterPro" id="IPR003661">
    <property type="entry name" value="HisK_dim/P_dom"/>
</dbReference>
<evidence type="ECO:0000256" key="5">
    <source>
        <dbReference type="ARBA" id="ARBA00022777"/>
    </source>
</evidence>
<keyword evidence="4" id="KW-0808">Transferase</keyword>
<dbReference type="GO" id="GO:0005524">
    <property type="term" value="F:ATP binding"/>
    <property type="evidence" value="ECO:0007669"/>
    <property type="project" value="UniProtKB-KW"/>
</dbReference>
<feature type="transmembrane region" description="Helical" evidence="8">
    <location>
        <begin position="155"/>
        <end position="176"/>
    </location>
</feature>
<dbReference type="PROSITE" id="PS50109">
    <property type="entry name" value="HIS_KIN"/>
    <property type="match status" value="1"/>
</dbReference>
<dbReference type="Gene3D" id="3.40.50.2300">
    <property type="match status" value="1"/>
</dbReference>
<comment type="catalytic activity">
    <reaction evidence="1">
        <text>ATP + protein L-histidine = ADP + protein N-phospho-L-histidine.</text>
        <dbReference type="EC" id="2.7.13.3"/>
    </reaction>
</comment>
<accession>A0ABV0EC62</accession>
<dbReference type="PROSITE" id="PS50110">
    <property type="entry name" value="RESPONSE_REGULATORY"/>
    <property type="match status" value="1"/>
</dbReference>
<keyword evidence="11" id="KW-0547">Nucleotide-binding</keyword>
<dbReference type="Proteomes" id="UP001482231">
    <property type="component" value="Unassembled WGS sequence"/>
</dbReference>
<dbReference type="Gene3D" id="1.10.287.130">
    <property type="match status" value="1"/>
</dbReference>
<keyword evidence="8" id="KW-1133">Transmembrane helix</keyword>
<proteinExistence type="predicted"/>
<evidence type="ECO:0000313" key="12">
    <source>
        <dbReference type="Proteomes" id="UP001482231"/>
    </source>
</evidence>
<dbReference type="CDD" id="cd00156">
    <property type="entry name" value="REC"/>
    <property type="match status" value="1"/>
</dbReference>
<dbReference type="CDD" id="cd00082">
    <property type="entry name" value="HisKA"/>
    <property type="match status" value="1"/>
</dbReference>
<evidence type="ECO:0000256" key="6">
    <source>
        <dbReference type="PROSITE-ProRule" id="PRU00169"/>
    </source>
</evidence>